<keyword evidence="1" id="KW-0614">Plasmid</keyword>
<evidence type="ECO:0000313" key="1">
    <source>
        <dbReference type="EMBL" id="ARP21718.1"/>
    </source>
</evidence>
<proteinExistence type="predicted"/>
<sequence>MPCVNCREMNNNICMQRCVPPVEAMTQHLSTVLPASKMVELRKESELLIAAVYKQATNPS</sequence>
<dbReference type="EMBL" id="CP017904">
    <property type="protein sequence ID" value="ARP21718.1"/>
    <property type="molecule type" value="Genomic_DNA"/>
</dbReference>
<name>A0A1W6UFA2_VIBAL</name>
<gene>
    <name evidence="1" type="ORF">K05K4_50090</name>
</gene>
<reference evidence="1" key="1">
    <citation type="submission" date="2016-10" db="EMBL/GenBank/DDBJ databases">
        <title>The High Quality Genome of Vibrio alginolyticus K01M1.</title>
        <authorList>
            <person name="Wendling C."/>
            <person name="Chibani C.M."/>
            <person name="Hertel R."/>
            <person name="Sproer C."/>
            <person name="Bunk B."/>
            <person name="Overmann J."/>
            <person name="Roth O."/>
            <person name="Liesegang H."/>
        </authorList>
    </citation>
    <scope>NUCLEOTIDE SEQUENCE</scope>
    <source>
        <strain evidence="1">K05K4</strain>
        <plasmid evidence="1">pL289</plasmid>
    </source>
</reference>
<accession>A0A1W6UFA2</accession>
<organism evidence="1">
    <name type="scientific">Vibrio alginolyticus</name>
    <dbReference type="NCBI Taxonomy" id="663"/>
    <lineage>
        <taxon>Bacteria</taxon>
        <taxon>Pseudomonadati</taxon>
        <taxon>Pseudomonadota</taxon>
        <taxon>Gammaproteobacteria</taxon>
        <taxon>Vibrionales</taxon>
        <taxon>Vibrionaceae</taxon>
        <taxon>Vibrio</taxon>
    </lineage>
</organism>
<dbReference type="AlphaFoldDB" id="A0A1W6UFA2"/>
<protein>
    <submittedName>
        <fullName evidence="1">Uncharacterized protein</fullName>
    </submittedName>
</protein>
<geneLocation type="plasmid" evidence="1">
    <name>pL289</name>
</geneLocation>